<dbReference type="Pfam" id="PF12937">
    <property type="entry name" value="F-box-like"/>
    <property type="match status" value="1"/>
</dbReference>
<dbReference type="InterPro" id="IPR036047">
    <property type="entry name" value="F-box-like_dom_sf"/>
</dbReference>
<gene>
    <name evidence="2" type="ORF">AKO1_009246</name>
</gene>
<dbReference type="AlphaFoldDB" id="A0AAW2ZJ35"/>
<organism evidence="2 3">
    <name type="scientific">Acrasis kona</name>
    <dbReference type="NCBI Taxonomy" id="1008807"/>
    <lineage>
        <taxon>Eukaryota</taxon>
        <taxon>Discoba</taxon>
        <taxon>Heterolobosea</taxon>
        <taxon>Tetramitia</taxon>
        <taxon>Eutetramitia</taxon>
        <taxon>Acrasidae</taxon>
        <taxon>Acrasis</taxon>
    </lineage>
</organism>
<evidence type="ECO:0000259" key="1">
    <source>
        <dbReference type="PROSITE" id="PS50181"/>
    </source>
</evidence>
<dbReference type="PROSITE" id="PS50181">
    <property type="entry name" value="FBOX"/>
    <property type="match status" value="1"/>
</dbReference>
<protein>
    <submittedName>
        <fullName evidence="2">Fibrinogen gamma</fullName>
    </submittedName>
</protein>
<feature type="domain" description="F-box" evidence="1">
    <location>
        <begin position="1"/>
        <end position="45"/>
    </location>
</feature>
<dbReference type="Gene3D" id="1.20.1280.50">
    <property type="match status" value="1"/>
</dbReference>
<reference evidence="2 3" key="1">
    <citation type="submission" date="2024-03" db="EMBL/GenBank/DDBJ databases">
        <title>The Acrasis kona genome and developmental transcriptomes reveal deep origins of eukaryotic multicellular pathways.</title>
        <authorList>
            <person name="Sheikh S."/>
            <person name="Fu C.-J."/>
            <person name="Brown M.W."/>
            <person name="Baldauf S.L."/>
        </authorList>
    </citation>
    <scope>NUCLEOTIDE SEQUENCE [LARGE SCALE GENOMIC DNA]</scope>
    <source>
        <strain evidence="2 3">ATCC MYA-3509</strain>
    </source>
</reference>
<name>A0AAW2ZJ35_9EUKA</name>
<dbReference type="SMART" id="SM00256">
    <property type="entry name" value="FBOX"/>
    <property type="match status" value="1"/>
</dbReference>
<evidence type="ECO:0000313" key="2">
    <source>
        <dbReference type="EMBL" id="KAL0489821.1"/>
    </source>
</evidence>
<dbReference type="InterPro" id="IPR001810">
    <property type="entry name" value="F-box_dom"/>
</dbReference>
<dbReference type="SUPFAM" id="SSF81383">
    <property type="entry name" value="F-box domain"/>
    <property type="match status" value="1"/>
</dbReference>
<dbReference type="EMBL" id="JAOPGA020001603">
    <property type="protein sequence ID" value="KAL0489821.1"/>
    <property type="molecule type" value="Genomic_DNA"/>
</dbReference>
<dbReference type="Proteomes" id="UP001431209">
    <property type="component" value="Unassembled WGS sequence"/>
</dbReference>
<evidence type="ECO:0000313" key="3">
    <source>
        <dbReference type="Proteomes" id="UP001431209"/>
    </source>
</evidence>
<accession>A0AAW2ZJ35</accession>
<sequence length="194" mass="23187">MFDSLPDEIHDYIIQYLSEHELLICRSVSCAMRELSGQEYLWSRLCRSICRNKVKNRMVLEVENKKDESGGWMMLFFKIQQEFKRRQPLEDDISGTEWTFCSHRRNEFVGSISFTSNKRYVTYMVGTGIIDTGYWSVVDDFIVREGVQNYPNIKIWRRENDLGWEGEHSYAVFKCYEQGLSNTQLKEFYKEQFD</sequence>
<keyword evidence="3" id="KW-1185">Reference proteome</keyword>
<proteinExistence type="predicted"/>
<comment type="caution">
    <text evidence="2">The sequence shown here is derived from an EMBL/GenBank/DDBJ whole genome shotgun (WGS) entry which is preliminary data.</text>
</comment>